<gene>
    <name evidence="2" type="ordered locus">MCA3010</name>
</gene>
<evidence type="ECO:0000313" key="3">
    <source>
        <dbReference type="Proteomes" id="UP000006821"/>
    </source>
</evidence>
<dbReference type="STRING" id="243233.MCA3010"/>
<dbReference type="eggNOG" id="COG2865">
    <property type="taxonomic scope" value="Bacteria"/>
</dbReference>
<dbReference type="RefSeq" id="WP_010962199.1">
    <property type="nucleotide sequence ID" value="NC_002977.6"/>
</dbReference>
<dbReference type="Pfam" id="PF13749">
    <property type="entry name" value="HATPase_c_4"/>
    <property type="match status" value="1"/>
</dbReference>
<accession>Q602Q2</accession>
<name>Q602Q2_METCA</name>
<dbReference type="EMBL" id="AE017282">
    <property type="protein sequence ID" value="AAU90953.1"/>
    <property type="molecule type" value="Genomic_DNA"/>
</dbReference>
<dbReference type="Pfam" id="PF04326">
    <property type="entry name" value="SLFN_AlbA_2"/>
    <property type="match status" value="1"/>
</dbReference>
<dbReference type="GeneID" id="88225174"/>
<dbReference type="InterPro" id="IPR038475">
    <property type="entry name" value="RecG_C_sf"/>
</dbReference>
<dbReference type="Proteomes" id="UP000006821">
    <property type="component" value="Chromosome"/>
</dbReference>
<dbReference type="Gene3D" id="3.30.565.60">
    <property type="match status" value="1"/>
</dbReference>
<evidence type="ECO:0000259" key="1">
    <source>
        <dbReference type="Pfam" id="PF04326"/>
    </source>
</evidence>
<dbReference type="InterPro" id="IPR007421">
    <property type="entry name" value="Schlafen_AlbA_2_dom"/>
</dbReference>
<proteinExistence type="predicted"/>
<dbReference type="Gene3D" id="3.30.950.30">
    <property type="entry name" value="Schlafen, AAA domain"/>
    <property type="match status" value="1"/>
</dbReference>
<organism evidence="2 3">
    <name type="scientific">Methylococcus capsulatus (strain ATCC 33009 / NCIMB 11132 / Bath)</name>
    <dbReference type="NCBI Taxonomy" id="243233"/>
    <lineage>
        <taxon>Bacteria</taxon>
        <taxon>Pseudomonadati</taxon>
        <taxon>Pseudomonadota</taxon>
        <taxon>Gammaproteobacteria</taxon>
        <taxon>Methylococcales</taxon>
        <taxon>Methylococcaceae</taxon>
        <taxon>Methylococcus</taxon>
    </lineage>
</organism>
<dbReference type="KEGG" id="mca:MCA3010"/>
<dbReference type="AlphaFoldDB" id="Q602Q2"/>
<reference evidence="2 3" key="1">
    <citation type="journal article" date="2004" name="PLoS Biol.">
        <title>Genomic insights into methanotrophy: the complete genome sequence of Methylococcus capsulatus (Bath).</title>
        <authorList>
            <person name="Ward N.L."/>
            <person name="Larsen O."/>
            <person name="Sakwa J."/>
            <person name="Bruseth L."/>
            <person name="Khouri H.M."/>
            <person name="Durkin A.S."/>
            <person name="Dimitrov G."/>
            <person name="Jiang L."/>
            <person name="Scanlan D."/>
            <person name="Kang K.H."/>
            <person name="Lewis M.R."/>
            <person name="Nelson K.E."/>
            <person name="Methe B.A."/>
            <person name="Wu M."/>
            <person name="Heidelberg J.F."/>
            <person name="Paulsen I.T."/>
            <person name="Fouts D.E."/>
            <person name="Ravel J."/>
            <person name="Tettelin H."/>
            <person name="Ren Q."/>
            <person name="Read T.D."/>
            <person name="DeBoy R.T."/>
            <person name="Seshadri R."/>
            <person name="Salzberg S.L."/>
            <person name="Jensen H.B."/>
            <person name="Birkeland N.K."/>
            <person name="Nelson W.C."/>
            <person name="Dodson R.J."/>
            <person name="Grindhaug S.H."/>
            <person name="Holt I.E."/>
            <person name="Eidhammer I."/>
            <person name="Jonasen I."/>
            <person name="Vanaken S."/>
            <person name="Utterback T.R."/>
            <person name="Feldblyum T.V."/>
            <person name="Fraser C.M."/>
            <person name="Lillehaug J.R."/>
            <person name="Eisen J.A."/>
        </authorList>
    </citation>
    <scope>NUCLEOTIDE SEQUENCE [LARGE SCALE GENOMIC DNA]</scope>
    <source>
        <strain evidence="3">ATCC 33009 / NCIMB 11132 / Bath</strain>
    </source>
</reference>
<dbReference type="InterPro" id="IPR038461">
    <property type="entry name" value="Schlafen_AlbA_2_dom_sf"/>
</dbReference>
<protein>
    <recommendedName>
        <fullName evidence="1">Schlafen AlbA-2 domain-containing protein</fullName>
    </recommendedName>
</protein>
<dbReference type="PANTHER" id="PTHR30595:SF6">
    <property type="entry name" value="SCHLAFEN ALBA-2 DOMAIN-CONTAINING PROTEIN"/>
    <property type="match status" value="1"/>
</dbReference>
<dbReference type="HOGENOM" id="CLU_024970_3_3_6"/>
<evidence type="ECO:0000313" key="2">
    <source>
        <dbReference type="EMBL" id="AAU90953.1"/>
    </source>
</evidence>
<sequence>MLGTRAELIEKIRLGEDSFLELEEVKFAGGKLRGPAQEDLADELAAFANSAGGVLLLGVEDRAREVLGIPLEHLDAVEARVRQACEDSVKPPLAPVIERMTLPDSAGAEQPVLRVEVARSLFVHQSQGGYFHRVGSSKRPMPPDHLARLFQQRSQSRLIRFDETPVSRATLTDLDEVLWRRFAPAQSADAPEVLLGKLAMAAQDEQDIWRPTVAGLLMASREPHRYLPGALIQAVAYAGTTVVPEGELVYQRDAQDITGPLDEQVRMACAFVRKNMQVAAFKRADGGRVDMPQYDMTAVFEAVVNAVAHRDYSMAGAKVRLRLFADRLELYSPGMLPNTMTPESLPFRQAARNEALTSLLARCPVGDDELALYRSHLMDKRGEGVSIILARSEALSGKRPEYQMNDDSELVLTIYAARTEQEA</sequence>
<dbReference type="PANTHER" id="PTHR30595">
    <property type="entry name" value="GLPR-RELATED TRANSCRIPTIONAL REPRESSOR"/>
    <property type="match status" value="1"/>
</dbReference>
<feature type="domain" description="Schlafen AlbA-2" evidence="1">
    <location>
        <begin position="34"/>
        <end position="141"/>
    </location>
</feature>